<dbReference type="InterPro" id="IPR003337">
    <property type="entry name" value="Trehalose_PPase"/>
</dbReference>
<evidence type="ECO:0000256" key="1">
    <source>
        <dbReference type="ARBA" id="ARBA00005199"/>
    </source>
</evidence>
<dbReference type="OrthoDB" id="9814913at2"/>
<dbReference type="AlphaFoldDB" id="A0A3M2HKM9"/>
<dbReference type="Gene3D" id="3.30.70.1020">
    <property type="entry name" value="Trehalose-6-phosphate phosphatase related protein, domain 2"/>
    <property type="match status" value="1"/>
</dbReference>
<dbReference type="CDD" id="cd01627">
    <property type="entry name" value="HAD_TPP"/>
    <property type="match status" value="1"/>
</dbReference>
<comment type="pathway">
    <text evidence="1 4">Glycan biosynthesis; trehalose biosynthesis.</text>
</comment>
<comment type="similarity">
    <text evidence="2 4">Belongs to the trehalose phosphatase family.</text>
</comment>
<evidence type="ECO:0000313" key="6">
    <source>
        <dbReference type="Proteomes" id="UP000269774"/>
    </source>
</evidence>
<dbReference type="GO" id="GO:0005992">
    <property type="term" value="P:trehalose biosynthetic process"/>
    <property type="evidence" value="ECO:0007669"/>
    <property type="project" value="UniProtKB-UniPathway"/>
</dbReference>
<comment type="catalytic activity">
    <reaction evidence="4">
        <text>alpha,alpha-trehalose 6-phosphate + H2O = alpha,alpha-trehalose + phosphate</text>
        <dbReference type="Rhea" id="RHEA:23420"/>
        <dbReference type="ChEBI" id="CHEBI:15377"/>
        <dbReference type="ChEBI" id="CHEBI:16551"/>
        <dbReference type="ChEBI" id="CHEBI:43474"/>
        <dbReference type="ChEBI" id="CHEBI:58429"/>
        <dbReference type="EC" id="3.1.3.12"/>
    </reaction>
</comment>
<keyword evidence="4" id="KW-0479">Metal-binding</keyword>
<dbReference type="InterPro" id="IPR044651">
    <property type="entry name" value="OTSB-like"/>
</dbReference>
<evidence type="ECO:0000256" key="3">
    <source>
        <dbReference type="ARBA" id="ARBA00022801"/>
    </source>
</evidence>
<dbReference type="PANTHER" id="PTHR43768:SF3">
    <property type="entry name" value="TREHALOSE 6-PHOSPHATE PHOSPHATASE"/>
    <property type="match status" value="1"/>
</dbReference>
<comment type="caution">
    <text evidence="5">The sequence shown here is derived from an EMBL/GenBank/DDBJ whole genome shotgun (WGS) entry which is preliminary data.</text>
</comment>
<comment type="cofactor">
    <cofactor evidence="4">
        <name>Mg(2+)</name>
        <dbReference type="ChEBI" id="CHEBI:18420"/>
    </cofactor>
</comment>
<accession>A0A3M2HKM9</accession>
<dbReference type="RefSeq" id="WP_122168898.1">
    <property type="nucleotide sequence ID" value="NZ_CP180504.1"/>
</dbReference>
<dbReference type="EMBL" id="RFFM01000011">
    <property type="protein sequence ID" value="RMH87492.1"/>
    <property type="molecule type" value="Genomic_DNA"/>
</dbReference>
<sequence>MNEPNDRPGLEVRRCAFFFDVDGTLAEIQPRPELVSIPPRSLIALEHLHLSEIPVAVISGRPLSQLDDLLLPLRLPAAGVHGAERRTAAGEMHNLALDDDVFNAIHRELEQACAKHPGLSLENKTVAFALHFRLAPELEQQARELAESFVERYGDVLALQPGKCVFELKPRGASKGEVIRTFMQESPFKGQVPVFVGDDLTDEAGFKVVNELGGITIKVGEGPTEATQRLESVGAVGEWLEGLLGALAEQPQQSNETRLKRE</sequence>
<name>A0A3M2HKM9_9GAMM</name>
<gene>
    <name evidence="5" type="primary">otsB</name>
    <name evidence="5" type="ORF">EA797_21155</name>
</gene>
<keyword evidence="3 4" id="KW-0378">Hydrolase</keyword>
<dbReference type="UniPathway" id="UPA00299"/>
<organism evidence="5 6">
    <name type="scientific">Stutzerimonas zhaodongensis</name>
    <dbReference type="NCBI Taxonomy" id="1176257"/>
    <lineage>
        <taxon>Bacteria</taxon>
        <taxon>Pseudomonadati</taxon>
        <taxon>Pseudomonadota</taxon>
        <taxon>Gammaproteobacteria</taxon>
        <taxon>Pseudomonadales</taxon>
        <taxon>Pseudomonadaceae</taxon>
        <taxon>Stutzerimonas</taxon>
    </lineage>
</organism>
<comment type="function">
    <text evidence="4">Removes the phosphate from trehalose 6-phosphate to produce free trehalose.</text>
</comment>
<dbReference type="InterPro" id="IPR023214">
    <property type="entry name" value="HAD_sf"/>
</dbReference>
<dbReference type="Gene3D" id="3.40.50.1000">
    <property type="entry name" value="HAD superfamily/HAD-like"/>
    <property type="match status" value="1"/>
</dbReference>
<dbReference type="GO" id="GO:0000287">
    <property type="term" value="F:magnesium ion binding"/>
    <property type="evidence" value="ECO:0007669"/>
    <property type="project" value="UniProtKB-ARBA"/>
</dbReference>
<dbReference type="Pfam" id="PF02358">
    <property type="entry name" value="Trehalose_PPase"/>
    <property type="match status" value="1"/>
</dbReference>
<proteinExistence type="inferred from homology"/>
<keyword evidence="4" id="KW-0460">Magnesium</keyword>
<dbReference type="Proteomes" id="UP000269774">
    <property type="component" value="Unassembled WGS sequence"/>
</dbReference>
<reference evidence="5 6" key="1">
    <citation type="submission" date="2018-10" db="EMBL/GenBank/DDBJ databases">
        <title>Pseudomonas zhaodongensis NEAU-ST5-21(T) genome.</title>
        <authorList>
            <person name="Peng J."/>
            <person name="Liu Z.-P."/>
        </authorList>
    </citation>
    <scope>NUCLEOTIDE SEQUENCE [LARGE SCALE GENOMIC DNA]</scope>
    <source>
        <strain evidence="5 6">NEAU-ST5-21</strain>
    </source>
</reference>
<keyword evidence="6" id="KW-1185">Reference proteome</keyword>
<protein>
    <recommendedName>
        <fullName evidence="4">Trehalose 6-phosphate phosphatase</fullName>
        <ecNumber evidence="4">3.1.3.12</ecNumber>
    </recommendedName>
</protein>
<dbReference type="InterPro" id="IPR006379">
    <property type="entry name" value="HAD-SF_hydro_IIB"/>
</dbReference>
<dbReference type="SUPFAM" id="SSF56784">
    <property type="entry name" value="HAD-like"/>
    <property type="match status" value="1"/>
</dbReference>
<dbReference type="GO" id="GO:0004805">
    <property type="term" value="F:trehalose-phosphatase activity"/>
    <property type="evidence" value="ECO:0007669"/>
    <property type="project" value="UniProtKB-EC"/>
</dbReference>
<evidence type="ECO:0000256" key="4">
    <source>
        <dbReference type="RuleBase" id="RU361117"/>
    </source>
</evidence>
<dbReference type="InterPro" id="IPR036412">
    <property type="entry name" value="HAD-like_sf"/>
</dbReference>
<evidence type="ECO:0000256" key="2">
    <source>
        <dbReference type="ARBA" id="ARBA00008770"/>
    </source>
</evidence>
<evidence type="ECO:0000313" key="5">
    <source>
        <dbReference type="EMBL" id="RMH87492.1"/>
    </source>
</evidence>
<dbReference type="PANTHER" id="PTHR43768">
    <property type="entry name" value="TREHALOSE 6-PHOSPHATE PHOSPHATASE"/>
    <property type="match status" value="1"/>
</dbReference>
<dbReference type="EC" id="3.1.3.12" evidence="4"/>
<dbReference type="NCBIfam" id="TIGR01484">
    <property type="entry name" value="HAD-SF-IIB"/>
    <property type="match status" value="1"/>
</dbReference>
<dbReference type="NCBIfam" id="TIGR00685">
    <property type="entry name" value="T6PP"/>
    <property type="match status" value="1"/>
</dbReference>